<proteinExistence type="predicted"/>
<reference evidence="2 3" key="1">
    <citation type="journal article" date="2014" name="Genome Announc.">
        <title>Draft Genome Sequences of Marinobacter similis A3d10T and Marinobacter salarius R9SW1T.</title>
        <authorList>
            <person name="Ivanova E.P."/>
            <person name="Ng H.J."/>
            <person name="Webb H.K."/>
            <person name="Feng G."/>
            <person name="Oshima K."/>
            <person name="Hattori M."/>
            <person name="Ohkuma M."/>
            <person name="Sergeev A.F."/>
            <person name="Mikhailov V.V."/>
            <person name="Crawford R.J."/>
            <person name="Sawabe T."/>
        </authorList>
    </citation>
    <scope>NUCLEOTIDE SEQUENCE [LARGE SCALE GENOMIC DNA]</scope>
    <source>
        <strain evidence="3">A3d10 and R9SW1</strain>
    </source>
</reference>
<dbReference type="HOGENOM" id="CLU_2898960_0_0_6"/>
<dbReference type="Proteomes" id="UP000035081">
    <property type="component" value="Chromosome"/>
</dbReference>
<dbReference type="AlphaFoldDB" id="W5YVQ9"/>
<feature type="region of interest" description="Disordered" evidence="1">
    <location>
        <begin position="9"/>
        <end position="29"/>
    </location>
</feature>
<evidence type="ECO:0000313" key="3">
    <source>
        <dbReference type="Proteomes" id="UP000035081"/>
    </source>
</evidence>
<feature type="compositionally biased region" description="Polar residues" evidence="1">
    <location>
        <begin position="11"/>
        <end position="23"/>
    </location>
</feature>
<evidence type="ECO:0000256" key="1">
    <source>
        <dbReference type="SAM" id="MobiDB-lite"/>
    </source>
</evidence>
<organism evidence="2 3">
    <name type="scientific">Marinobacter salarius</name>
    <dbReference type="NCBI Taxonomy" id="1420917"/>
    <lineage>
        <taxon>Bacteria</taxon>
        <taxon>Pseudomonadati</taxon>
        <taxon>Pseudomonadota</taxon>
        <taxon>Gammaproteobacteria</taxon>
        <taxon>Pseudomonadales</taxon>
        <taxon>Marinobacteraceae</taxon>
        <taxon>Marinobacter</taxon>
    </lineage>
</organism>
<sequence length="62" mass="7177">MREIVQKALSAMSQRKTTQSTQLVAAPVKRRRSRNQWKIGVCRQKTLCEPTRLPATSRRPEL</sequence>
<dbReference type="EMBL" id="CP007152">
    <property type="protein sequence ID" value="AHI33150.1"/>
    <property type="molecule type" value="Genomic_DNA"/>
</dbReference>
<protein>
    <submittedName>
        <fullName evidence="2">Uncharacterized protein</fullName>
    </submittedName>
</protein>
<accession>W5YVQ9</accession>
<name>W5YVQ9_9GAMM</name>
<evidence type="ECO:0000313" key="2">
    <source>
        <dbReference type="EMBL" id="AHI33150.1"/>
    </source>
</evidence>
<gene>
    <name evidence="2" type="ORF">AU15_10150</name>
</gene>
<dbReference type="KEGG" id="msr:AU15_10150"/>